<protein>
    <submittedName>
        <fullName evidence="6">Ribose transport system substrate-binding protein</fullName>
    </submittedName>
</protein>
<sequence length="352" mass="36465">MVRDAGRGTALDQVVSLCLQSQPTTVIDFPRNEDPMTRHLGVAALATAATLTMTACSTGNEEPATGASGEAAEECVIGMTQINQTATFFTQMNEGAQEAAEEAGCELQIANANNDSAKQNSDIENFVSQGVTGLIVVAIDVNGVLPAVQQATQQGIRTVAIDAELEEGAVDTFVGVDNEAAGEQAGQWVVDAGLAEGASYGVVDARNSFIQNQREDSFRAVVDAAGATFAQAVDGENVQEQAATAAQNLVTAQPDLAFVYTTGEPATVGAVAALDPAGSTKVIGWDLTAEVIAGIDSGLVTAVVQQDPRQEGIEAVNELAAVLDGEEPAGFIDVPITIVTSENVDEYREIFE</sequence>
<dbReference type="Proteomes" id="UP000199416">
    <property type="component" value="Unassembled WGS sequence"/>
</dbReference>
<dbReference type="Gene3D" id="3.40.50.2300">
    <property type="match status" value="2"/>
</dbReference>
<keyword evidence="3" id="KW-0732">Signal</keyword>
<keyword evidence="7" id="KW-1185">Reference proteome</keyword>
<evidence type="ECO:0000256" key="3">
    <source>
        <dbReference type="ARBA" id="ARBA00022729"/>
    </source>
</evidence>
<evidence type="ECO:0000256" key="4">
    <source>
        <dbReference type="SAM" id="Coils"/>
    </source>
</evidence>
<feature type="domain" description="Periplasmic binding protein" evidence="5">
    <location>
        <begin position="77"/>
        <end position="327"/>
    </location>
</feature>
<organism evidence="6 7">
    <name type="scientific">Geodermatophilus telluris</name>
    <dbReference type="NCBI Taxonomy" id="1190417"/>
    <lineage>
        <taxon>Bacteria</taxon>
        <taxon>Bacillati</taxon>
        <taxon>Actinomycetota</taxon>
        <taxon>Actinomycetes</taxon>
        <taxon>Geodermatophilales</taxon>
        <taxon>Geodermatophilaceae</taxon>
        <taxon>Geodermatophilus</taxon>
    </lineage>
</organism>
<keyword evidence="4" id="KW-0175">Coiled coil</keyword>
<comment type="similarity">
    <text evidence="2">Belongs to the bacterial solute-binding protein 2 family.</text>
</comment>
<dbReference type="EMBL" id="FMZF01000004">
    <property type="protein sequence ID" value="SDC96318.1"/>
    <property type="molecule type" value="Genomic_DNA"/>
</dbReference>
<dbReference type="Pfam" id="PF13407">
    <property type="entry name" value="Peripla_BP_4"/>
    <property type="match status" value="1"/>
</dbReference>
<dbReference type="InterPro" id="IPR028082">
    <property type="entry name" value="Peripla_BP_I"/>
</dbReference>
<dbReference type="GO" id="GO:0030246">
    <property type="term" value="F:carbohydrate binding"/>
    <property type="evidence" value="ECO:0007669"/>
    <property type="project" value="UniProtKB-ARBA"/>
</dbReference>
<reference evidence="7" key="1">
    <citation type="submission" date="2016-10" db="EMBL/GenBank/DDBJ databases">
        <authorList>
            <person name="Varghese N."/>
            <person name="Submissions S."/>
        </authorList>
    </citation>
    <scope>NUCLEOTIDE SEQUENCE [LARGE SCALE GENOMIC DNA]</scope>
    <source>
        <strain evidence="7">DSM 45421</strain>
    </source>
</reference>
<dbReference type="GO" id="GO:0030313">
    <property type="term" value="C:cell envelope"/>
    <property type="evidence" value="ECO:0007669"/>
    <property type="project" value="UniProtKB-SubCell"/>
</dbReference>
<dbReference type="PANTHER" id="PTHR46847">
    <property type="entry name" value="D-ALLOSE-BINDING PERIPLASMIC PROTEIN-RELATED"/>
    <property type="match status" value="1"/>
</dbReference>
<name>A0A1G6QVK4_9ACTN</name>
<proteinExistence type="inferred from homology"/>
<comment type="subcellular location">
    <subcellularLocation>
        <location evidence="1">Cell envelope</location>
    </subcellularLocation>
</comment>
<dbReference type="PANTHER" id="PTHR46847:SF1">
    <property type="entry name" value="D-ALLOSE-BINDING PERIPLASMIC PROTEIN-RELATED"/>
    <property type="match status" value="1"/>
</dbReference>
<accession>A0A1G6QVK4</accession>
<evidence type="ECO:0000313" key="6">
    <source>
        <dbReference type="EMBL" id="SDC96318.1"/>
    </source>
</evidence>
<evidence type="ECO:0000259" key="5">
    <source>
        <dbReference type="Pfam" id="PF13407"/>
    </source>
</evidence>
<dbReference type="InterPro" id="IPR025997">
    <property type="entry name" value="SBP_2_dom"/>
</dbReference>
<evidence type="ECO:0000256" key="2">
    <source>
        <dbReference type="ARBA" id="ARBA00007639"/>
    </source>
</evidence>
<dbReference type="AlphaFoldDB" id="A0A1G6QVK4"/>
<dbReference type="STRING" id="1190417.SAMN05660690_3125"/>
<evidence type="ECO:0000256" key="1">
    <source>
        <dbReference type="ARBA" id="ARBA00004196"/>
    </source>
</evidence>
<dbReference type="SUPFAM" id="SSF53822">
    <property type="entry name" value="Periplasmic binding protein-like I"/>
    <property type="match status" value="1"/>
</dbReference>
<feature type="coiled-coil region" evidence="4">
    <location>
        <begin position="93"/>
        <end position="120"/>
    </location>
</feature>
<evidence type="ECO:0000313" key="7">
    <source>
        <dbReference type="Proteomes" id="UP000199416"/>
    </source>
</evidence>
<gene>
    <name evidence="6" type="ORF">SAMN05660690_3125</name>
</gene>